<name>A0A1Y2HU49_9FUNG</name>
<keyword evidence="1" id="KW-1133">Transmembrane helix</keyword>
<evidence type="ECO:0000313" key="2">
    <source>
        <dbReference type="EMBL" id="ORZ38029.1"/>
    </source>
</evidence>
<keyword evidence="3" id="KW-1185">Reference proteome</keyword>
<feature type="transmembrane region" description="Helical" evidence="1">
    <location>
        <begin position="61"/>
        <end position="83"/>
    </location>
</feature>
<dbReference type="EMBL" id="MCFL01000010">
    <property type="protein sequence ID" value="ORZ38029.1"/>
    <property type="molecule type" value="Genomic_DNA"/>
</dbReference>
<sequence>MFCFSACVLSVPIAVHLCPSFSICLPSFDVFPDPTYLLAYLSALCSLFVFLVYVSWCGRMAVAVAVSFGLVSHSMSLFIPVYLPLWFVYVLDRGC</sequence>
<keyword evidence="1" id="KW-0812">Transmembrane</keyword>
<evidence type="ECO:0000256" key="1">
    <source>
        <dbReference type="SAM" id="Phobius"/>
    </source>
</evidence>
<accession>A0A1Y2HU49</accession>
<evidence type="ECO:0000313" key="3">
    <source>
        <dbReference type="Proteomes" id="UP000193411"/>
    </source>
</evidence>
<feature type="transmembrane region" description="Helical" evidence="1">
    <location>
        <begin position="36"/>
        <end position="54"/>
    </location>
</feature>
<reference evidence="2 3" key="1">
    <citation type="submission" date="2016-07" db="EMBL/GenBank/DDBJ databases">
        <title>Pervasive Adenine N6-methylation of Active Genes in Fungi.</title>
        <authorList>
            <consortium name="DOE Joint Genome Institute"/>
            <person name="Mondo S.J."/>
            <person name="Dannebaum R.O."/>
            <person name="Kuo R.C."/>
            <person name="Labutti K."/>
            <person name="Haridas S."/>
            <person name="Kuo A."/>
            <person name="Salamov A."/>
            <person name="Ahrendt S.R."/>
            <person name="Lipzen A."/>
            <person name="Sullivan W."/>
            <person name="Andreopoulos W.B."/>
            <person name="Clum A."/>
            <person name="Lindquist E."/>
            <person name="Daum C."/>
            <person name="Ramamoorthy G.K."/>
            <person name="Gryganskyi A."/>
            <person name="Culley D."/>
            <person name="Magnuson J.K."/>
            <person name="James T.Y."/>
            <person name="O'Malley M.A."/>
            <person name="Stajich J.E."/>
            <person name="Spatafora J.W."/>
            <person name="Visel A."/>
            <person name="Grigoriev I.V."/>
        </authorList>
    </citation>
    <scope>NUCLEOTIDE SEQUENCE [LARGE SCALE GENOMIC DNA]</scope>
    <source>
        <strain evidence="2 3">PL171</strain>
    </source>
</reference>
<proteinExistence type="predicted"/>
<protein>
    <submittedName>
        <fullName evidence="2">Uncharacterized protein</fullName>
    </submittedName>
</protein>
<dbReference type="AlphaFoldDB" id="A0A1Y2HU49"/>
<gene>
    <name evidence="2" type="ORF">BCR44DRAFT_1429443</name>
</gene>
<dbReference type="Proteomes" id="UP000193411">
    <property type="component" value="Unassembled WGS sequence"/>
</dbReference>
<organism evidence="2 3">
    <name type="scientific">Catenaria anguillulae PL171</name>
    <dbReference type="NCBI Taxonomy" id="765915"/>
    <lineage>
        <taxon>Eukaryota</taxon>
        <taxon>Fungi</taxon>
        <taxon>Fungi incertae sedis</taxon>
        <taxon>Blastocladiomycota</taxon>
        <taxon>Blastocladiomycetes</taxon>
        <taxon>Blastocladiales</taxon>
        <taxon>Catenariaceae</taxon>
        <taxon>Catenaria</taxon>
    </lineage>
</organism>
<comment type="caution">
    <text evidence="2">The sequence shown here is derived from an EMBL/GenBank/DDBJ whole genome shotgun (WGS) entry which is preliminary data.</text>
</comment>
<feature type="non-terminal residue" evidence="2">
    <location>
        <position position="95"/>
    </location>
</feature>
<keyword evidence="1" id="KW-0472">Membrane</keyword>